<reference evidence="5 6" key="1">
    <citation type="submission" date="2012-01" db="EMBL/GenBank/DDBJ databases">
        <title>Complete sequence of chromosome of Clostridium pasteurianum BC1.</title>
        <authorList>
            <consortium name="US DOE Joint Genome Institute"/>
            <person name="Lucas S."/>
            <person name="Han J."/>
            <person name="Lapidus A."/>
            <person name="Cheng J.-F."/>
            <person name="Goodwin L."/>
            <person name="Pitluck S."/>
            <person name="Peters L."/>
            <person name="Mikhailova N."/>
            <person name="Teshima H."/>
            <person name="Detter J.C."/>
            <person name="Han C."/>
            <person name="Tapia R."/>
            <person name="Land M."/>
            <person name="Hauser L."/>
            <person name="Kyrpides N."/>
            <person name="Ivanova N."/>
            <person name="Pagani I."/>
            <person name="Dunn J."/>
            <person name="Taghavi S."/>
            <person name="Francis A."/>
            <person name="van der Lelie D."/>
            <person name="Woyke T."/>
        </authorList>
    </citation>
    <scope>NUCLEOTIDE SEQUENCE [LARGE SCALE GENOMIC DNA]</scope>
    <source>
        <strain evidence="5 6">BC1</strain>
    </source>
</reference>
<comment type="cofactor">
    <cofactor evidence="1">
        <name>Mg(2+)</name>
        <dbReference type="ChEBI" id="CHEBI:18420"/>
    </cofactor>
</comment>
<dbReference type="PANTHER" id="PTHR43046:SF2">
    <property type="entry name" value="8-OXO-DGTP DIPHOSPHATASE-RELATED"/>
    <property type="match status" value="1"/>
</dbReference>
<dbReference type="InterPro" id="IPR020476">
    <property type="entry name" value="Nudix_hydrolase"/>
</dbReference>
<dbReference type="PRINTS" id="PR00502">
    <property type="entry name" value="NUDIXFAMILY"/>
</dbReference>
<evidence type="ECO:0000256" key="1">
    <source>
        <dbReference type="ARBA" id="ARBA00001946"/>
    </source>
</evidence>
<sequence length="134" mass="15363">MNNYILKLRKIVGQRPLIQCGACIIINDNNKIIFQLRTDNKKWGLPGGSIELGEKVEETAIREVKEETGLLISLKDLKLFGVFSGERQHYVYPNRDEVYNVVTVFTTSVYSGQLCMDNKESMFLQFFALDKLPI</sequence>
<dbReference type="CDD" id="cd04677">
    <property type="entry name" value="NUDIX_Hydrolase"/>
    <property type="match status" value="1"/>
</dbReference>
<feature type="domain" description="Nudix hydrolase" evidence="4">
    <location>
        <begin position="16"/>
        <end position="134"/>
    </location>
</feature>
<dbReference type="PANTHER" id="PTHR43046">
    <property type="entry name" value="GDP-MANNOSE MANNOSYL HYDROLASE"/>
    <property type="match status" value="1"/>
</dbReference>
<dbReference type="Pfam" id="PF00293">
    <property type="entry name" value="NUDIX"/>
    <property type="match status" value="1"/>
</dbReference>
<dbReference type="GO" id="GO:0016787">
    <property type="term" value="F:hydrolase activity"/>
    <property type="evidence" value="ECO:0007669"/>
    <property type="project" value="UniProtKB-KW"/>
</dbReference>
<protein>
    <submittedName>
        <fullName evidence="5">ADP-ribose pyrophosphatase</fullName>
    </submittedName>
</protein>
<dbReference type="PROSITE" id="PS51462">
    <property type="entry name" value="NUDIX"/>
    <property type="match status" value="1"/>
</dbReference>
<evidence type="ECO:0000256" key="2">
    <source>
        <dbReference type="ARBA" id="ARBA00022801"/>
    </source>
</evidence>
<dbReference type="STRING" id="86416.Clopa_1511"/>
<dbReference type="eggNOG" id="COG1051">
    <property type="taxonomic scope" value="Bacteria"/>
</dbReference>
<dbReference type="HOGENOM" id="CLU_037162_7_0_9"/>
<evidence type="ECO:0000313" key="6">
    <source>
        <dbReference type="Proteomes" id="UP000013523"/>
    </source>
</evidence>
<accession>R4K424</accession>
<keyword evidence="6" id="KW-1185">Reference proteome</keyword>
<comment type="similarity">
    <text evidence="3">Belongs to the Nudix hydrolase family.</text>
</comment>
<dbReference type="PROSITE" id="PS00893">
    <property type="entry name" value="NUDIX_BOX"/>
    <property type="match status" value="1"/>
</dbReference>
<organism evidence="5 6">
    <name type="scientific">Clostridium pasteurianum BC1</name>
    <dbReference type="NCBI Taxonomy" id="86416"/>
    <lineage>
        <taxon>Bacteria</taxon>
        <taxon>Bacillati</taxon>
        <taxon>Bacillota</taxon>
        <taxon>Clostridia</taxon>
        <taxon>Eubacteriales</taxon>
        <taxon>Clostridiaceae</taxon>
        <taxon>Clostridium</taxon>
    </lineage>
</organism>
<dbReference type="OrthoDB" id="9787476at2"/>
<dbReference type="SUPFAM" id="SSF55811">
    <property type="entry name" value="Nudix"/>
    <property type="match status" value="1"/>
</dbReference>
<keyword evidence="2 3" id="KW-0378">Hydrolase</keyword>
<evidence type="ECO:0000259" key="4">
    <source>
        <dbReference type="PROSITE" id="PS51462"/>
    </source>
</evidence>
<dbReference type="RefSeq" id="WP_015614777.1">
    <property type="nucleotide sequence ID" value="NC_021182.1"/>
</dbReference>
<dbReference type="KEGG" id="cpas:Clopa_1511"/>
<dbReference type="InterPro" id="IPR020084">
    <property type="entry name" value="NUDIX_hydrolase_CS"/>
</dbReference>
<proteinExistence type="inferred from homology"/>
<dbReference type="Proteomes" id="UP000013523">
    <property type="component" value="Chromosome"/>
</dbReference>
<gene>
    <name evidence="5" type="ORF">Clopa_1511</name>
</gene>
<evidence type="ECO:0000313" key="5">
    <source>
        <dbReference type="EMBL" id="AGK96456.1"/>
    </source>
</evidence>
<dbReference type="PATRIC" id="fig|86416.3.peg.1488"/>
<evidence type="ECO:0000256" key="3">
    <source>
        <dbReference type="RuleBase" id="RU003476"/>
    </source>
</evidence>
<dbReference type="InterPro" id="IPR000086">
    <property type="entry name" value="NUDIX_hydrolase_dom"/>
</dbReference>
<dbReference type="InterPro" id="IPR015797">
    <property type="entry name" value="NUDIX_hydrolase-like_dom_sf"/>
</dbReference>
<dbReference type="Gene3D" id="3.90.79.10">
    <property type="entry name" value="Nucleoside Triphosphate Pyrophosphohydrolase"/>
    <property type="match status" value="1"/>
</dbReference>
<dbReference type="EMBL" id="CP003261">
    <property type="protein sequence ID" value="AGK96456.1"/>
    <property type="molecule type" value="Genomic_DNA"/>
</dbReference>
<dbReference type="AlphaFoldDB" id="R4K424"/>
<name>R4K424_CLOPA</name>